<keyword evidence="8" id="KW-0739">Sodium transport</keyword>
<dbReference type="Pfam" id="PF00999">
    <property type="entry name" value="Na_H_Exchanger"/>
    <property type="match status" value="1"/>
</dbReference>
<keyword evidence="7" id="KW-0472">Membrane</keyword>
<evidence type="ECO:0000256" key="2">
    <source>
        <dbReference type="ARBA" id="ARBA00022448"/>
    </source>
</evidence>
<protein>
    <submittedName>
        <fullName evidence="10">SLC9A3</fullName>
    </submittedName>
</protein>
<evidence type="ECO:0000256" key="1">
    <source>
        <dbReference type="ARBA" id="ARBA00004141"/>
    </source>
</evidence>
<organism evidence="10 11">
    <name type="scientific">Lepeophtheirus salmonis</name>
    <name type="common">Salmon louse</name>
    <name type="synonym">Caligus salmonis</name>
    <dbReference type="NCBI Taxonomy" id="72036"/>
    <lineage>
        <taxon>Eukaryota</taxon>
        <taxon>Metazoa</taxon>
        <taxon>Ecdysozoa</taxon>
        <taxon>Arthropoda</taxon>
        <taxon>Crustacea</taxon>
        <taxon>Multicrustacea</taxon>
        <taxon>Hexanauplia</taxon>
        <taxon>Copepoda</taxon>
        <taxon>Siphonostomatoida</taxon>
        <taxon>Caligidae</taxon>
        <taxon>Lepeophtheirus</taxon>
    </lineage>
</organism>
<keyword evidence="4" id="KW-1133">Transmembrane helix</keyword>
<reference evidence="10" key="1">
    <citation type="submission" date="2021-02" db="EMBL/GenBank/DDBJ databases">
        <authorList>
            <person name="Bekaert M."/>
        </authorList>
    </citation>
    <scope>NUCLEOTIDE SEQUENCE</scope>
    <source>
        <strain evidence="10">IoA-00</strain>
    </source>
</reference>
<evidence type="ECO:0000256" key="3">
    <source>
        <dbReference type="ARBA" id="ARBA00022692"/>
    </source>
</evidence>
<evidence type="ECO:0000256" key="5">
    <source>
        <dbReference type="ARBA" id="ARBA00023053"/>
    </source>
</evidence>
<dbReference type="PRINTS" id="PR01084">
    <property type="entry name" value="NAHEXCHNGR"/>
</dbReference>
<gene>
    <name evidence="10" type="ORF">LSAA_6093</name>
</gene>
<evidence type="ECO:0000313" key="11">
    <source>
        <dbReference type="Proteomes" id="UP000675881"/>
    </source>
</evidence>
<sequence length="368" mass="41206">MLSESAFKSWYRSIPNFVSRSVEQLCLLRITKNTYSNDVCHVFVLRICTLKDYEQQSRKQSEKQEYRVPLLSLNDSPSSYSTRLRLLTTVGVVEVLGAALFLCEGTLRALHTAQQRLTDYRCSFPCLSFLLSIQSFRIPWTISIIASSPPSREPVGVASGMCSKRLISDFLHLFDISNAGTLYFFILLFILQSNQHGPNTKSPIGSVMDQIVTQSPGSANTVDKQVEDLGGHGAEHKSYEIFHMDFARVQIPFIIALWIFVSSLAKIGFHMTPVLPTIFPESCLLIFLGTMIGLLLLYASKTVPTLLTPDIFFLFMLPPIIFDAGYFMPNRLFFDHLGTILLMAVVGTIFNVLTIVNKITPPATIIVS</sequence>
<evidence type="ECO:0000259" key="9">
    <source>
        <dbReference type="Pfam" id="PF00999"/>
    </source>
</evidence>
<feature type="non-terminal residue" evidence="10">
    <location>
        <position position="1"/>
    </location>
</feature>
<feature type="domain" description="Cation/H+ exchanger transmembrane" evidence="9">
    <location>
        <begin position="261"/>
        <end position="354"/>
    </location>
</feature>
<dbReference type="Proteomes" id="UP000675881">
    <property type="component" value="Chromosome 15"/>
</dbReference>
<dbReference type="PANTHER" id="PTHR10110">
    <property type="entry name" value="SODIUM/HYDROGEN EXCHANGER"/>
    <property type="match status" value="1"/>
</dbReference>
<dbReference type="OrthoDB" id="196264at2759"/>
<dbReference type="InterPro" id="IPR004709">
    <property type="entry name" value="NaH_exchanger"/>
</dbReference>
<keyword evidence="6" id="KW-0406">Ion transport</keyword>
<dbReference type="GO" id="GO:0015385">
    <property type="term" value="F:sodium:proton antiporter activity"/>
    <property type="evidence" value="ECO:0007669"/>
    <property type="project" value="InterPro"/>
</dbReference>
<dbReference type="InterPro" id="IPR006153">
    <property type="entry name" value="Cation/H_exchanger_TM"/>
</dbReference>
<evidence type="ECO:0000313" key="10">
    <source>
        <dbReference type="EMBL" id="CAF2858813.1"/>
    </source>
</evidence>
<evidence type="ECO:0000256" key="8">
    <source>
        <dbReference type="ARBA" id="ARBA00023201"/>
    </source>
</evidence>
<comment type="subcellular location">
    <subcellularLocation>
        <location evidence="1">Membrane</location>
        <topology evidence="1">Multi-pass membrane protein</topology>
    </subcellularLocation>
</comment>
<dbReference type="GO" id="GO:0015386">
    <property type="term" value="F:potassium:proton antiporter activity"/>
    <property type="evidence" value="ECO:0007669"/>
    <property type="project" value="TreeGrafter"/>
</dbReference>
<name>A0A7R8CLH5_LEPSM</name>
<evidence type="ECO:0000256" key="4">
    <source>
        <dbReference type="ARBA" id="ARBA00022989"/>
    </source>
</evidence>
<keyword evidence="3" id="KW-0812">Transmembrane</keyword>
<dbReference type="AlphaFoldDB" id="A0A7R8CLH5"/>
<accession>A0A7R8CLH5</accession>
<dbReference type="GO" id="GO:0005886">
    <property type="term" value="C:plasma membrane"/>
    <property type="evidence" value="ECO:0007669"/>
    <property type="project" value="TreeGrafter"/>
</dbReference>
<proteinExistence type="predicted"/>
<keyword evidence="5" id="KW-0915">Sodium</keyword>
<keyword evidence="2" id="KW-0813">Transport</keyword>
<keyword evidence="11" id="KW-1185">Reference proteome</keyword>
<evidence type="ECO:0000256" key="7">
    <source>
        <dbReference type="ARBA" id="ARBA00023136"/>
    </source>
</evidence>
<dbReference type="InterPro" id="IPR018422">
    <property type="entry name" value="Cation/H_exchanger_CPA1"/>
</dbReference>
<dbReference type="PANTHER" id="PTHR10110:SF98">
    <property type="entry name" value="SODIUM_HYDROGEN EXCHANGER"/>
    <property type="match status" value="1"/>
</dbReference>
<dbReference type="EMBL" id="HG994594">
    <property type="protein sequence ID" value="CAF2858813.1"/>
    <property type="molecule type" value="Genomic_DNA"/>
</dbReference>
<evidence type="ECO:0000256" key="6">
    <source>
        <dbReference type="ARBA" id="ARBA00023065"/>
    </source>
</evidence>
<dbReference type="GO" id="GO:0098719">
    <property type="term" value="P:sodium ion import across plasma membrane"/>
    <property type="evidence" value="ECO:0007669"/>
    <property type="project" value="TreeGrafter"/>
</dbReference>
<dbReference type="GO" id="GO:0051453">
    <property type="term" value="P:regulation of intracellular pH"/>
    <property type="evidence" value="ECO:0007669"/>
    <property type="project" value="TreeGrafter"/>
</dbReference>